<keyword evidence="4" id="KW-1185">Reference proteome</keyword>
<dbReference type="EMBL" id="KN847335">
    <property type="protein sequence ID" value="KIW43701.1"/>
    <property type="molecule type" value="Genomic_DNA"/>
</dbReference>
<dbReference type="PANTHER" id="PTHR10927">
    <property type="entry name" value="RIBOSOME MATURATION PROTEIN SBDS"/>
    <property type="match status" value="1"/>
</dbReference>
<evidence type="ECO:0000256" key="1">
    <source>
        <dbReference type="SAM" id="MobiDB-lite"/>
    </source>
</evidence>
<accession>A0A0D2AV59</accession>
<protein>
    <recommendedName>
        <fullName evidence="2">Ribosome maturation protein SDO1/SBDS N-terminal domain-containing protein</fullName>
    </recommendedName>
</protein>
<dbReference type="SUPFAM" id="SSF89895">
    <property type="entry name" value="FYSH domain"/>
    <property type="match status" value="1"/>
</dbReference>
<dbReference type="PANTHER" id="PTHR10927:SF2">
    <property type="entry name" value="RESTRICTION OF TELOMERE CAPPING PROTEIN 3"/>
    <property type="match status" value="1"/>
</dbReference>
<feature type="region of interest" description="Disordered" evidence="1">
    <location>
        <begin position="89"/>
        <end position="117"/>
    </location>
</feature>
<dbReference type="VEuPathDB" id="FungiDB:PV06_04777"/>
<dbReference type="AlphaFoldDB" id="A0A0D2AV59"/>
<organism evidence="3 4">
    <name type="scientific">Exophiala oligosperma</name>
    <dbReference type="NCBI Taxonomy" id="215243"/>
    <lineage>
        <taxon>Eukaryota</taxon>
        <taxon>Fungi</taxon>
        <taxon>Dikarya</taxon>
        <taxon>Ascomycota</taxon>
        <taxon>Pezizomycotina</taxon>
        <taxon>Eurotiomycetes</taxon>
        <taxon>Chaetothyriomycetidae</taxon>
        <taxon>Chaetothyriales</taxon>
        <taxon>Herpotrichiellaceae</taxon>
        <taxon>Exophiala</taxon>
    </lineage>
</organism>
<dbReference type="Gene3D" id="3.30.1250.10">
    <property type="entry name" value="Ribosome maturation protein SBDS, N-terminal domain"/>
    <property type="match status" value="1"/>
</dbReference>
<dbReference type="STRING" id="215243.A0A0D2AV59"/>
<dbReference type="Proteomes" id="UP000053342">
    <property type="component" value="Unassembled WGS sequence"/>
</dbReference>
<evidence type="ECO:0000313" key="4">
    <source>
        <dbReference type="Proteomes" id="UP000053342"/>
    </source>
</evidence>
<dbReference type="GeneID" id="27356851"/>
<proteinExistence type="predicted"/>
<evidence type="ECO:0000259" key="2">
    <source>
        <dbReference type="Pfam" id="PF01172"/>
    </source>
</evidence>
<sequence length="117" mass="12891">MPRGNGPVTKVFYKGSTDDFIVFIESPEELAKWKEDKSIPLAEVVNSFKIMVTHKHGAQGQLDGASNASLENEFGTSNEDEVIKKILEQGQPQIIQNPERGGDRNETMGPRQGHPTA</sequence>
<gene>
    <name evidence="3" type="ORF">PV06_04777</name>
</gene>
<evidence type="ECO:0000313" key="3">
    <source>
        <dbReference type="EMBL" id="KIW43701.1"/>
    </source>
</evidence>
<name>A0A0D2AV59_9EURO</name>
<dbReference type="InterPro" id="IPR039100">
    <property type="entry name" value="Sdo1/SBDS-like"/>
</dbReference>
<dbReference type="Pfam" id="PF01172">
    <property type="entry name" value="SBDS_N"/>
    <property type="match status" value="1"/>
</dbReference>
<dbReference type="HOGENOM" id="CLU_137480_1_0_1"/>
<dbReference type="OrthoDB" id="2567806at2759"/>
<reference evidence="3 4" key="1">
    <citation type="submission" date="2015-01" db="EMBL/GenBank/DDBJ databases">
        <title>The Genome Sequence of Exophiala oligosperma CBS72588.</title>
        <authorList>
            <consortium name="The Broad Institute Genomics Platform"/>
            <person name="Cuomo C."/>
            <person name="de Hoog S."/>
            <person name="Gorbushina A."/>
            <person name="Stielow B."/>
            <person name="Teixiera M."/>
            <person name="Abouelleil A."/>
            <person name="Chapman S.B."/>
            <person name="Priest M."/>
            <person name="Young S.K."/>
            <person name="Wortman J."/>
            <person name="Nusbaum C."/>
            <person name="Birren B."/>
        </authorList>
    </citation>
    <scope>NUCLEOTIDE SEQUENCE [LARGE SCALE GENOMIC DNA]</scope>
    <source>
        <strain evidence="3 4">CBS 72588</strain>
    </source>
</reference>
<dbReference type="RefSeq" id="XP_016263917.1">
    <property type="nucleotide sequence ID" value="XM_016405711.1"/>
</dbReference>
<dbReference type="InterPro" id="IPR036786">
    <property type="entry name" value="Ribosome_mat_SBDS_N_sf"/>
</dbReference>
<feature type="domain" description="Ribosome maturation protein SDO1/SBDS N-terminal" evidence="2">
    <location>
        <begin position="8"/>
        <end position="99"/>
    </location>
</feature>
<dbReference type="InterPro" id="IPR019783">
    <property type="entry name" value="SDO1/SBDS_N"/>
</dbReference>